<keyword evidence="2" id="KW-1185">Reference proteome</keyword>
<comment type="caution">
    <text evidence="1">The sequence shown here is derived from an EMBL/GenBank/DDBJ whole genome shotgun (WGS) entry which is preliminary data.</text>
</comment>
<proteinExistence type="predicted"/>
<dbReference type="EMBL" id="JBEXZR010000029">
    <property type="protein sequence ID" value="MEU0710915.1"/>
    <property type="molecule type" value="Genomic_DNA"/>
</dbReference>
<sequence length="124" mass="13843">MGLDFTHTDAHWSYTGFGRFRQALALHEGFELKTMVGYGGDREWSTVDTPLKPLLDHSDCDGELTPEDCATVAPRLREVVDFLWPADTSTWQLNPEACINRQNGLLLADGMDNAAQSGEHLEFC</sequence>
<organism evidence="1 2">
    <name type="scientific">Streptomyces lavendulocolor</name>
    <dbReference type="NCBI Taxonomy" id="67316"/>
    <lineage>
        <taxon>Bacteria</taxon>
        <taxon>Bacillati</taxon>
        <taxon>Actinomycetota</taxon>
        <taxon>Actinomycetes</taxon>
        <taxon>Kitasatosporales</taxon>
        <taxon>Streptomycetaceae</taxon>
        <taxon>Streptomyces</taxon>
    </lineage>
</organism>
<protein>
    <submittedName>
        <fullName evidence="1">Uncharacterized protein</fullName>
    </submittedName>
</protein>
<evidence type="ECO:0000313" key="2">
    <source>
        <dbReference type="Proteomes" id="UP001550378"/>
    </source>
</evidence>
<dbReference type="RefSeq" id="WP_359655363.1">
    <property type="nucleotide sequence ID" value="NZ_JBEXZP010000082.1"/>
</dbReference>
<reference evidence="1 2" key="1">
    <citation type="submission" date="2024-06" db="EMBL/GenBank/DDBJ databases">
        <title>The Natural Products Discovery Center: Release of the First 8490 Sequenced Strains for Exploring Actinobacteria Biosynthetic Diversity.</title>
        <authorList>
            <person name="Kalkreuter E."/>
            <person name="Kautsar S.A."/>
            <person name="Yang D."/>
            <person name="Bader C.D."/>
            <person name="Teijaro C.N."/>
            <person name="Fluegel L."/>
            <person name="Davis C.M."/>
            <person name="Simpson J.R."/>
            <person name="Lauterbach L."/>
            <person name="Steele A.D."/>
            <person name="Gui C."/>
            <person name="Meng S."/>
            <person name="Li G."/>
            <person name="Viehrig K."/>
            <person name="Ye F."/>
            <person name="Su P."/>
            <person name="Kiefer A.F."/>
            <person name="Nichols A."/>
            <person name="Cepeda A.J."/>
            <person name="Yan W."/>
            <person name="Fan B."/>
            <person name="Jiang Y."/>
            <person name="Adhikari A."/>
            <person name="Zheng C.-J."/>
            <person name="Schuster L."/>
            <person name="Cowan T.M."/>
            <person name="Smanski M.J."/>
            <person name="Chevrette M.G."/>
            <person name="De Carvalho L.P.S."/>
            <person name="Shen B."/>
        </authorList>
    </citation>
    <scope>NUCLEOTIDE SEQUENCE [LARGE SCALE GENOMIC DNA]</scope>
    <source>
        <strain evidence="1 2">NPDC006337</strain>
    </source>
</reference>
<gene>
    <name evidence="1" type="ORF">ABZ508_26490</name>
</gene>
<dbReference type="Proteomes" id="UP001550378">
    <property type="component" value="Unassembled WGS sequence"/>
</dbReference>
<name>A0ABV2WC65_9ACTN</name>
<accession>A0ABV2WC65</accession>
<evidence type="ECO:0000313" key="1">
    <source>
        <dbReference type="EMBL" id="MEU0710915.1"/>
    </source>
</evidence>